<sequence length="116" mass="12669">MTADPAAIDILGSQAILDHDGYLPMREARGLIAAVKTLRERVAELENRYKLYKHIAKGVRGALDGEHTQRDILEVFDATVDRAEAAEARVEILEAEIRAMHKLPAALDAALGKDGP</sequence>
<gene>
    <name evidence="2" type="ORF">LCGC14_0961930</name>
</gene>
<evidence type="ECO:0000256" key="1">
    <source>
        <dbReference type="SAM" id="Coils"/>
    </source>
</evidence>
<protein>
    <submittedName>
        <fullName evidence="2">Uncharacterized protein</fullName>
    </submittedName>
</protein>
<evidence type="ECO:0000313" key="2">
    <source>
        <dbReference type="EMBL" id="KKN17811.1"/>
    </source>
</evidence>
<keyword evidence="1" id="KW-0175">Coiled coil</keyword>
<comment type="caution">
    <text evidence="2">The sequence shown here is derived from an EMBL/GenBank/DDBJ whole genome shotgun (WGS) entry which is preliminary data.</text>
</comment>
<reference evidence="2" key="1">
    <citation type="journal article" date="2015" name="Nature">
        <title>Complex archaea that bridge the gap between prokaryotes and eukaryotes.</title>
        <authorList>
            <person name="Spang A."/>
            <person name="Saw J.H."/>
            <person name="Jorgensen S.L."/>
            <person name="Zaremba-Niedzwiedzka K."/>
            <person name="Martijn J."/>
            <person name="Lind A.E."/>
            <person name="van Eijk R."/>
            <person name="Schleper C."/>
            <person name="Guy L."/>
            <person name="Ettema T.J."/>
        </authorList>
    </citation>
    <scope>NUCLEOTIDE SEQUENCE</scope>
</reference>
<feature type="coiled-coil region" evidence="1">
    <location>
        <begin position="28"/>
        <end position="103"/>
    </location>
</feature>
<name>A0A0F9QXD8_9ZZZZ</name>
<accession>A0A0F9QXD8</accession>
<dbReference type="AlphaFoldDB" id="A0A0F9QXD8"/>
<dbReference type="EMBL" id="LAZR01003486">
    <property type="protein sequence ID" value="KKN17811.1"/>
    <property type="molecule type" value="Genomic_DNA"/>
</dbReference>
<proteinExistence type="predicted"/>
<organism evidence="2">
    <name type="scientific">marine sediment metagenome</name>
    <dbReference type="NCBI Taxonomy" id="412755"/>
    <lineage>
        <taxon>unclassified sequences</taxon>
        <taxon>metagenomes</taxon>
        <taxon>ecological metagenomes</taxon>
    </lineage>
</organism>